<sequence>MAAITRLITSALDRNSRRPYASELRANWPHAGCRAASETDESDSSPQLLFRRVPERKQHILF</sequence>
<dbReference type="AlphaFoldDB" id="A0A4Z2E445"/>
<keyword evidence="2" id="KW-1185">Reference proteome</keyword>
<accession>A0A4Z2E445</accession>
<evidence type="ECO:0000313" key="1">
    <source>
        <dbReference type="EMBL" id="TNN23501.1"/>
    </source>
</evidence>
<evidence type="ECO:0000313" key="2">
    <source>
        <dbReference type="Proteomes" id="UP000314294"/>
    </source>
</evidence>
<comment type="caution">
    <text evidence="1">The sequence shown here is derived from an EMBL/GenBank/DDBJ whole genome shotgun (WGS) entry which is preliminary data.</text>
</comment>
<organism evidence="1 2">
    <name type="scientific">Liparis tanakae</name>
    <name type="common">Tanaka's snailfish</name>
    <dbReference type="NCBI Taxonomy" id="230148"/>
    <lineage>
        <taxon>Eukaryota</taxon>
        <taxon>Metazoa</taxon>
        <taxon>Chordata</taxon>
        <taxon>Craniata</taxon>
        <taxon>Vertebrata</taxon>
        <taxon>Euteleostomi</taxon>
        <taxon>Actinopterygii</taxon>
        <taxon>Neopterygii</taxon>
        <taxon>Teleostei</taxon>
        <taxon>Neoteleostei</taxon>
        <taxon>Acanthomorphata</taxon>
        <taxon>Eupercaria</taxon>
        <taxon>Perciformes</taxon>
        <taxon>Cottioidei</taxon>
        <taxon>Cottales</taxon>
        <taxon>Liparidae</taxon>
        <taxon>Liparis</taxon>
    </lineage>
</organism>
<gene>
    <name evidence="1" type="ORF">EYF80_066378</name>
</gene>
<protein>
    <submittedName>
        <fullName evidence="1">Uncharacterized protein</fullName>
    </submittedName>
</protein>
<reference evidence="1 2" key="1">
    <citation type="submission" date="2019-03" db="EMBL/GenBank/DDBJ databases">
        <title>First draft genome of Liparis tanakae, snailfish: a comprehensive survey of snailfish specific genes.</title>
        <authorList>
            <person name="Kim W."/>
            <person name="Song I."/>
            <person name="Jeong J.-H."/>
            <person name="Kim D."/>
            <person name="Kim S."/>
            <person name="Ryu S."/>
            <person name="Song J.Y."/>
            <person name="Lee S.K."/>
        </authorList>
    </citation>
    <scope>NUCLEOTIDE SEQUENCE [LARGE SCALE GENOMIC DNA]</scope>
    <source>
        <tissue evidence="1">Muscle</tissue>
    </source>
</reference>
<dbReference type="Proteomes" id="UP000314294">
    <property type="component" value="Unassembled WGS sequence"/>
</dbReference>
<name>A0A4Z2E445_9TELE</name>
<proteinExistence type="predicted"/>
<dbReference type="EMBL" id="SRLO01018264">
    <property type="protein sequence ID" value="TNN23501.1"/>
    <property type="molecule type" value="Genomic_DNA"/>
</dbReference>